<evidence type="ECO:0000259" key="7">
    <source>
        <dbReference type="Pfam" id="PF00155"/>
    </source>
</evidence>
<dbReference type="CDD" id="cd00609">
    <property type="entry name" value="AAT_like"/>
    <property type="match status" value="1"/>
</dbReference>
<comment type="cofactor">
    <cofactor evidence="1 6">
        <name>pyridoxal 5'-phosphate</name>
        <dbReference type="ChEBI" id="CHEBI:597326"/>
    </cofactor>
</comment>
<dbReference type="EC" id="2.6.1.-" evidence="6"/>
<protein>
    <recommendedName>
        <fullName evidence="6">Aminotransferase</fullName>
        <ecNumber evidence="6">2.6.1.-</ecNumber>
    </recommendedName>
</protein>
<dbReference type="PANTHER" id="PTHR46383">
    <property type="entry name" value="ASPARTATE AMINOTRANSFERASE"/>
    <property type="match status" value="1"/>
</dbReference>
<evidence type="ECO:0000256" key="1">
    <source>
        <dbReference type="ARBA" id="ARBA00001933"/>
    </source>
</evidence>
<dbReference type="Gene3D" id="3.40.640.10">
    <property type="entry name" value="Type I PLP-dependent aspartate aminotransferase-like (Major domain)"/>
    <property type="match status" value="1"/>
</dbReference>
<dbReference type="GO" id="GO:0008483">
    <property type="term" value="F:transaminase activity"/>
    <property type="evidence" value="ECO:0007669"/>
    <property type="project" value="UniProtKB-KW"/>
</dbReference>
<comment type="similarity">
    <text evidence="2 6">Belongs to the class-I pyridoxal-phosphate-dependent aminotransferase family.</text>
</comment>
<dbReference type="InterPro" id="IPR015421">
    <property type="entry name" value="PyrdxlP-dep_Trfase_major"/>
</dbReference>
<evidence type="ECO:0000313" key="9">
    <source>
        <dbReference type="Proteomes" id="UP001629246"/>
    </source>
</evidence>
<evidence type="ECO:0000256" key="4">
    <source>
        <dbReference type="ARBA" id="ARBA00022679"/>
    </source>
</evidence>
<organism evidence="8 9">
    <name type="scientific">Herbaspirillum lusitanum</name>
    <dbReference type="NCBI Taxonomy" id="213312"/>
    <lineage>
        <taxon>Bacteria</taxon>
        <taxon>Pseudomonadati</taxon>
        <taxon>Pseudomonadota</taxon>
        <taxon>Betaproteobacteria</taxon>
        <taxon>Burkholderiales</taxon>
        <taxon>Oxalobacteraceae</taxon>
        <taxon>Herbaspirillum</taxon>
    </lineage>
</organism>
<dbReference type="InterPro" id="IPR015422">
    <property type="entry name" value="PyrdxlP-dep_Trfase_small"/>
</dbReference>
<proteinExistence type="inferred from homology"/>
<dbReference type="SUPFAM" id="SSF53383">
    <property type="entry name" value="PLP-dependent transferases"/>
    <property type="match status" value="1"/>
</dbReference>
<gene>
    <name evidence="8" type="ORF">PQR62_02045</name>
</gene>
<sequence length="399" mass="42399">MKLSQRASNSKPSMTMALIALANERKAQGQAVISMVAGEPDFPTPDNIRVAGIRAIATGDTRYGAATGSPALRRAIAKKFAEDNQATFTPDQIVVATGTKPLLYTAFMALCDAGDEIIVPAPYWVSYPSLVELAGASTVILSCGEEAGFKVTATALRAAVTPHTRVLLLNSPGNPTGAVYSKQELEEILAVLRDHPRIFLVTDEIYEHLVYDGQQHYSPSALAPDLAGRIIVINGFSKGYGMIGWRLGFAAGPKEVMTAMGSFLSHILGAPSTITEAAGLAALEEPKPYLRVYREDYEARRDLALALIREIPGVHCATPGGAFFLFVNCTGLFGKTSQAGSAITDDAAFARAAIEEAGVAIVPGASFGMPGYFRLSYSMSTQDIRTGLQSLIRFCAALV</sequence>
<dbReference type="Gene3D" id="3.90.1150.10">
    <property type="entry name" value="Aspartate Aminotransferase, domain 1"/>
    <property type="match status" value="1"/>
</dbReference>
<dbReference type="InterPro" id="IPR015424">
    <property type="entry name" value="PyrdxlP-dep_Trfase"/>
</dbReference>
<feature type="domain" description="Aminotransferase class I/classII large" evidence="7">
    <location>
        <begin position="32"/>
        <end position="390"/>
    </location>
</feature>
<dbReference type="PRINTS" id="PR00753">
    <property type="entry name" value="ACCSYNTHASE"/>
</dbReference>
<evidence type="ECO:0000256" key="6">
    <source>
        <dbReference type="RuleBase" id="RU000481"/>
    </source>
</evidence>
<keyword evidence="3 6" id="KW-0032">Aminotransferase</keyword>
<evidence type="ECO:0000256" key="2">
    <source>
        <dbReference type="ARBA" id="ARBA00007441"/>
    </source>
</evidence>
<keyword evidence="4 6" id="KW-0808">Transferase</keyword>
<dbReference type="InterPro" id="IPR004838">
    <property type="entry name" value="NHTrfase_class1_PyrdxlP-BS"/>
</dbReference>
<comment type="caution">
    <text evidence="8">The sequence shown here is derived from an EMBL/GenBank/DDBJ whole genome shotgun (WGS) entry which is preliminary data.</text>
</comment>
<dbReference type="PANTHER" id="PTHR46383:SF1">
    <property type="entry name" value="ASPARTATE AMINOTRANSFERASE"/>
    <property type="match status" value="1"/>
</dbReference>
<keyword evidence="9" id="KW-1185">Reference proteome</keyword>
<dbReference type="InterPro" id="IPR050596">
    <property type="entry name" value="AspAT/PAT-like"/>
</dbReference>
<evidence type="ECO:0000256" key="5">
    <source>
        <dbReference type="ARBA" id="ARBA00022898"/>
    </source>
</evidence>
<dbReference type="PROSITE" id="PS00105">
    <property type="entry name" value="AA_TRANSFER_CLASS_1"/>
    <property type="match status" value="1"/>
</dbReference>
<evidence type="ECO:0000256" key="3">
    <source>
        <dbReference type="ARBA" id="ARBA00022576"/>
    </source>
</evidence>
<dbReference type="EMBL" id="JAQQFM010000001">
    <property type="protein sequence ID" value="MFL9923030.1"/>
    <property type="molecule type" value="Genomic_DNA"/>
</dbReference>
<dbReference type="Proteomes" id="UP001629246">
    <property type="component" value="Unassembled WGS sequence"/>
</dbReference>
<dbReference type="InterPro" id="IPR004839">
    <property type="entry name" value="Aminotransferase_I/II_large"/>
</dbReference>
<dbReference type="RefSeq" id="WP_408154262.1">
    <property type="nucleotide sequence ID" value="NZ_JAQQFM010000001.1"/>
</dbReference>
<reference evidence="8 9" key="1">
    <citation type="journal article" date="2024" name="Chem. Sci.">
        <title>Discovery of megapolipeptins by genome mining of a Burkholderiales bacteria collection.</title>
        <authorList>
            <person name="Paulo B.S."/>
            <person name="Recchia M.J.J."/>
            <person name="Lee S."/>
            <person name="Fergusson C.H."/>
            <person name="Romanowski S.B."/>
            <person name="Hernandez A."/>
            <person name="Krull N."/>
            <person name="Liu D.Y."/>
            <person name="Cavanagh H."/>
            <person name="Bos A."/>
            <person name="Gray C.A."/>
            <person name="Murphy B.T."/>
            <person name="Linington R.G."/>
            <person name="Eustaquio A.S."/>
        </authorList>
    </citation>
    <scope>NUCLEOTIDE SEQUENCE [LARGE SCALE GENOMIC DNA]</scope>
    <source>
        <strain evidence="8 9">RL21-008-BIB-A</strain>
    </source>
</reference>
<accession>A0ABW9A596</accession>
<dbReference type="Pfam" id="PF00155">
    <property type="entry name" value="Aminotran_1_2"/>
    <property type="match status" value="1"/>
</dbReference>
<name>A0ABW9A596_9BURK</name>
<evidence type="ECO:0000313" key="8">
    <source>
        <dbReference type="EMBL" id="MFL9923030.1"/>
    </source>
</evidence>
<keyword evidence="5" id="KW-0663">Pyridoxal phosphate</keyword>